<accession>A0A9X1YFF1</accession>
<feature type="region of interest" description="Disordered" evidence="1">
    <location>
        <begin position="86"/>
        <end position="144"/>
    </location>
</feature>
<dbReference type="EMBL" id="JAJLJH010000001">
    <property type="protein sequence ID" value="MCK9685509.1"/>
    <property type="molecule type" value="Genomic_DNA"/>
</dbReference>
<evidence type="ECO:0000313" key="2">
    <source>
        <dbReference type="EMBL" id="MCK9685509.1"/>
    </source>
</evidence>
<dbReference type="RefSeq" id="WP_275681509.1">
    <property type="nucleotide sequence ID" value="NZ_JAJLJH010000001.1"/>
</dbReference>
<feature type="compositionally biased region" description="Basic and acidic residues" evidence="1">
    <location>
        <begin position="106"/>
        <end position="144"/>
    </location>
</feature>
<evidence type="ECO:0008006" key="4">
    <source>
        <dbReference type="Google" id="ProtNLM"/>
    </source>
</evidence>
<evidence type="ECO:0000256" key="1">
    <source>
        <dbReference type="SAM" id="MobiDB-lite"/>
    </source>
</evidence>
<name>A0A9X1YFF1_9BURK</name>
<organism evidence="2 3">
    <name type="scientific">Scleromatobacter humisilvae</name>
    <dbReference type="NCBI Taxonomy" id="2897159"/>
    <lineage>
        <taxon>Bacteria</taxon>
        <taxon>Pseudomonadati</taxon>
        <taxon>Pseudomonadota</taxon>
        <taxon>Betaproteobacteria</taxon>
        <taxon>Burkholderiales</taxon>
        <taxon>Sphaerotilaceae</taxon>
        <taxon>Scleromatobacter</taxon>
    </lineage>
</organism>
<gene>
    <name evidence="2" type="ORF">LPC04_07285</name>
</gene>
<keyword evidence="3" id="KW-1185">Reference proteome</keyword>
<sequence>MRRPLILLAILSTLAGCDQLGLEAASVTAARVEADGKAVGAACRHGGRAIEDCFTLNKRVDKAAIYAGWREMDDYMRENKLEAVVPTLGPGSKKTAEADDAAADTAKADAGADKPADKTAKAPSPKVEKIARIDKSAAEKPVEK</sequence>
<reference evidence="2" key="1">
    <citation type="submission" date="2021-11" db="EMBL/GenBank/DDBJ databases">
        <title>BS-T2-15 a new species belonging to the Comamonadaceae family isolated from the soil of a French oak forest.</title>
        <authorList>
            <person name="Mieszkin S."/>
            <person name="Alain K."/>
        </authorList>
    </citation>
    <scope>NUCLEOTIDE SEQUENCE</scope>
    <source>
        <strain evidence="2">BS-T2-15</strain>
    </source>
</reference>
<comment type="caution">
    <text evidence="2">The sequence shown here is derived from an EMBL/GenBank/DDBJ whole genome shotgun (WGS) entry which is preliminary data.</text>
</comment>
<protein>
    <recommendedName>
        <fullName evidence="4">Lipoprotein</fullName>
    </recommendedName>
</protein>
<dbReference type="AlphaFoldDB" id="A0A9X1YFF1"/>
<dbReference type="PROSITE" id="PS51257">
    <property type="entry name" value="PROKAR_LIPOPROTEIN"/>
    <property type="match status" value="1"/>
</dbReference>
<dbReference type="Proteomes" id="UP001139353">
    <property type="component" value="Unassembled WGS sequence"/>
</dbReference>
<proteinExistence type="predicted"/>
<evidence type="ECO:0000313" key="3">
    <source>
        <dbReference type="Proteomes" id="UP001139353"/>
    </source>
</evidence>